<dbReference type="SUPFAM" id="SSF53756">
    <property type="entry name" value="UDP-Glycosyltransferase/glycogen phosphorylase"/>
    <property type="match status" value="1"/>
</dbReference>
<dbReference type="STRING" id="999894.TDIS_2039"/>
<keyword evidence="2" id="KW-1185">Reference proteome</keyword>
<dbReference type="Proteomes" id="UP000078390">
    <property type="component" value="Unassembled WGS sequence"/>
</dbReference>
<dbReference type="EMBL" id="LWLG01000022">
    <property type="protein sequence ID" value="OAQ19859.1"/>
    <property type="molecule type" value="Genomic_DNA"/>
</dbReference>
<evidence type="ECO:0000313" key="1">
    <source>
        <dbReference type="EMBL" id="OAQ19859.1"/>
    </source>
</evidence>
<proteinExistence type="predicted"/>
<evidence type="ECO:0000313" key="2">
    <source>
        <dbReference type="Proteomes" id="UP000078390"/>
    </source>
</evidence>
<organism evidence="1 2">
    <name type="scientific">Thermosulfurimonas dismutans</name>
    <dbReference type="NCBI Taxonomy" id="999894"/>
    <lineage>
        <taxon>Bacteria</taxon>
        <taxon>Pseudomonadati</taxon>
        <taxon>Thermodesulfobacteriota</taxon>
        <taxon>Thermodesulfobacteria</taxon>
        <taxon>Thermodesulfobacteriales</taxon>
        <taxon>Thermodesulfobacteriaceae</taxon>
        <taxon>Thermosulfurimonas</taxon>
    </lineage>
</organism>
<accession>A0A179D2D0</accession>
<gene>
    <name evidence="1" type="ORF">TDIS_2039</name>
</gene>
<comment type="caution">
    <text evidence="1">The sequence shown here is derived from an EMBL/GenBank/DDBJ whole genome shotgun (WGS) entry which is preliminary data.</text>
</comment>
<name>A0A179D2D0_9BACT</name>
<dbReference type="Gene3D" id="3.40.50.2000">
    <property type="entry name" value="Glycogen Phosphorylase B"/>
    <property type="match status" value="1"/>
</dbReference>
<evidence type="ECO:0008006" key="3">
    <source>
        <dbReference type="Google" id="ProtNLM"/>
    </source>
</evidence>
<sequence>MVSNRFLIFEFNTEPTTAYFLKPFLQKRGLQVENYHLHSLPKNIDLKGKTVFIVRYLTDSLKNLIKANRRNIKRLIYLMDDDLLDVRATSGLSLRYRWKVFWYATRHKSWIKDIGAEVWVCNEHLARKYRDLHPRVVLPYPLEIGPLGVNFNPDGNILVFYHSTYSYRKEFEWLAEVVRKVTEKKTNILFEIIANKCTVSFFKNLKNVILFKPMSWRTYLRFSIMRYRHIGLAPMFDTPFNRGRSYTKFFDITRAGGVGIYSAESIYAEMISSAGAGMVLPMEVKDWVEVIIELARNKKKRQEIYQNALRLIEHLKQKSEQIWTSLEIH</sequence>
<protein>
    <recommendedName>
        <fullName evidence="3">Glycosyltransferase</fullName>
    </recommendedName>
</protein>
<dbReference type="AlphaFoldDB" id="A0A179D2D0"/>
<reference evidence="1 2" key="1">
    <citation type="submission" date="2016-04" db="EMBL/GenBank/DDBJ databases">
        <title>Genome analysis of Thermosulfurimonas dismutans, the first thermophilic sulfur-disproportionating bacterium of the phylum Thermodesulfobacteria.</title>
        <authorList>
            <person name="Mardanov A.V."/>
            <person name="Beletsky A.V."/>
            <person name="Kadnikov V.V."/>
            <person name="Slobodkin A.I."/>
            <person name="Ravin N.V."/>
        </authorList>
    </citation>
    <scope>NUCLEOTIDE SEQUENCE [LARGE SCALE GENOMIC DNA]</scope>
    <source>
        <strain evidence="1 2">S95</strain>
    </source>
</reference>